<dbReference type="InterPro" id="IPR035234">
    <property type="entry name" value="IgGFc-bd_N"/>
</dbReference>
<keyword evidence="1" id="KW-0812">Transmembrane</keyword>
<evidence type="ECO:0000256" key="1">
    <source>
        <dbReference type="SAM" id="Phobius"/>
    </source>
</evidence>
<reference evidence="3" key="1">
    <citation type="submission" date="2022-08" db="UniProtKB">
        <authorList>
            <consortium name="EnsemblMetazoa"/>
        </authorList>
    </citation>
    <scope>IDENTIFICATION</scope>
    <source>
        <strain evidence="3">05x7-T-G4-1.051#20</strain>
    </source>
</reference>
<protein>
    <recommendedName>
        <fullName evidence="2">IgGFc-binding protein N-terminal domain-containing protein</fullName>
    </recommendedName>
</protein>
<dbReference type="Pfam" id="PF17517">
    <property type="entry name" value="IgGFc_binding"/>
    <property type="match status" value="1"/>
</dbReference>
<feature type="domain" description="IgGFc-binding protein N-terminal" evidence="2">
    <location>
        <begin position="60"/>
        <end position="273"/>
    </location>
</feature>
<dbReference type="EnsemblMetazoa" id="G6085.1">
    <property type="protein sequence ID" value="G6085.1:cds"/>
    <property type="gene ID" value="G6085"/>
</dbReference>
<accession>A0A8W8NAS5</accession>
<keyword evidence="1" id="KW-1133">Transmembrane helix</keyword>
<evidence type="ECO:0000313" key="3">
    <source>
        <dbReference type="EnsemblMetazoa" id="G6085.1:cds"/>
    </source>
</evidence>
<feature type="transmembrane region" description="Helical" evidence="1">
    <location>
        <begin position="391"/>
        <end position="420"/>
    </location>
</feature>
<proteinExistence type="predicted"/>
<dbReference type="Proteomes" id="UP000005408">
    <property type="component" value="Unassembled WGS sequence"/>
</dbReference>
<name>A0A8W8NAS5_MAGGI</name>
<keyword evidence="1" id="KW-0472">Membrane</keyword>
<sequence>MIVVVTTGSLIEEFLVNGKETSRVSIKSQKCTWNTTDSYLGTTVETSLSVVLYVEIQKSSFIVPPVQNLGKSYTLMTYWDETVHSSESWFVISAPVDSTSVYLDSAHVKRFSPSFHKTWLHQGDVFQFDLNEGESVFVRCRFDLSGIIINGSEALFVAMGAMDKDGEFVSVQLPSDKWGQRFLIDDVGPINIWGDNNTTLSVITSAKEVHMEVYQDFPVLLSLPDNQTYPCLLHFSKPVLVFQKLLIVQLSESTSRTKPVIPVHRYLHKSVFSIEIMNICFPEHLRFSLNDSIFKAANIANQTIDIEEERFSSATIAYYNSDNQTTIKELRRKYSNMTTFSGYLFCRFTLPRFYPHPALWHVYLCNTSKDAGCDGLRENGPTLIRMMHDPYIASSIASVTFSLVSGLGAAVVFVALAYLADQIRTRITGSSRIGVVIE</sequence>
<dbReference type="AlphaFoldDB" id="A0A8W8NAS5"/>
<evidence type="ECO:0000313" key="4">
    <source>
        <dbReference type="Proteomes" id="UP000005408"/>
    </source>
</evidence>
<organism evidence="3 4">
    <name type="scientific">Magallana gigas</name>
    <name type="common">Pacific oyster</name>
    <name type="synonym">Crassostrea gigas</name>
    <dbReference type="NCBI Taxonomy" id="29159"/>
    <lineage>
        <taxon>Eukaryota</taxon>
        <taxon>Metazoa</taxon>
        <taxon>Spiralia</taxon>
        <taxon>Lophotrochozoa</taxon>
        <taxon>Mollusca</taxon>
        <taxon>Bivalvia</taxon>
        <taxon>Autobranchia</taxon>
        <taxon>Pteriomorphia</taxon>
        <taxon>Ostreida</taxon>
        <taxon>Ostreoidea</taxon>
        <taxon>Ostreidae</taxon>
        <taxon>Magallana</taxon>
    </lineage>
</organism>
<keyword evidence="4" id="KW-1185">Reference proteome</keyword>
<evidence type="ECO:0000259" key="2">
    <source>
        <dbReference type="Pfam" id="PF17517"/>
    </source>
</evidence>